<comment type="caution">
    <text evidence="1">The sequence shown here is derived from an EMBL/GenBank/DDBJ whole genome shotgun (WGS) entry which is preliminary data.</text>
</comment>
<dbReference type="EMBL" id="JABRWQ010000002">
    <property type="protein sequence ID" value="NRD22822.1"/>
    <property type="molecule type" value="Genomic_DNA"/>
</dbReference>
<gene>
    <name evidence="1" type="ORF">HNV10_06195</name>
</gene>
<evidence type="ECO:0000313" key="1">
    <source>
        <dbReference type="EMBL" id="NRD22822.1"/>
    </source>
</evidence>
<dbReference type="SUPFAM" id="SSF53756">
    <property type="entry name" value="UDP-Glycosyltransferase/glycogen phosphorylase"/>
    <property type="match status" value="1"/>
</dbReference>
<keyword evidence="2" id="KW-1185">Reference proteome</keyword>
<reference evidence="1 2" key="1">
    <citation type="journal article" date="2015" name="Int. J. Syst. Evol. Microbiol.">
        <title>Winogradskyella litoriviva sp. nov., isolated from coastal seawater.</title>
        <authorList>
            <person name="Nedashkovskaya O.I."/>
            <person name="Kukhlevskiy A.D."/>
            <person name="Zhukova N.V."/>
            <person name="Kim S.J."/>
            <person name="Rhee S.K."/>
            <person name="Mikhailov V.V."/>
        </authorList>
    </citation>
    <scope>NUCLEOTIDE SEQUENCE [LARGE SCALE GENOMIC DNA]</scope>
    <source>
        <strain evidence="1 2">KMM6491</strain>
    </source>
</reference>
<protein>
    <submittedName>
        <fullName evidence="1">UDP-glycosyltransferase</fullName>
    </submittedName>
</protein>
<accession>A0ABX2E409</accession>
<organism evidence="1 2">
    <name type="scientific">Winogradskyella litoriviva</name>
    <dbReference type="NCBI Taxonomy" id="1220182"/>
    <lineage>
        <taxon>Bacteria</taxon>
        <taxon>Pseudomonadati</taxon>
        <taxon>Bacteroidota</taxon>
        <taxon>Flavobacteriia</taxon>
        <taxon>Flavobacteriales</taxon>
        <taxon>Flavobacteriaceae</taxon>
        <taxon>Winogradskyella</taxon>
    </lineage>
</organism>
<evidence type="ECO:0000313" key="2">
    <source>
        <dbReference type="Proteomes" id="UP000805085"/>
    </source>
</evidence>
<dbReference type="RefSeq" id="WP_173300454.1">
    <property type="nucleotide sequence ID" value="NZ_JABRWQ010000002.1"/>
</dbReference>
<name>A0ABX2E409_9FLAO</name>
<dbReference type="Proteomes" id="UP000805085">
    <property type="component" value="Unassembled WGS sequence"/>
</dbReference>
<sequence>MSKPHVLVIVTDGVSLRNFAYTSFYKKAIQAGYKVTFWNGTSFDLSNLGYDSIPLKSAKIHPLTSVFKNARKHVELNCFTKRKQDNVYQSYKFPWNFNGIKNKIRTAISKTIILVSNSEKGLLWLRKKTNTLESRTDYYKMCVDTLKEVKPDVVYNTSQRSVLAIAPVEAAKALGINTVGFIFSWDNVPKSTLEVVTDMYHVWSEHMKLELLDYHPFIKEEKVKVTGTPQFEPHFNKHEILTRTDFYETYQLKQDYNYFCFSGDDITTSPQDDLYLRDVAQAIKELRDKGHKVGLIFRRCPVDFSDRYNKVLRDFSDIITPIEPLWEEFGGQWNQIFPTAKDGILLANLAEHCIGVINLGSSMVFDFASHNKPCAYVNYHYDSNLNSCKGVHVYKYVHFRSQPSKEAVIWLNSPNMELDLLKMISEPNETTVHAKAWFQHINTSPFEMSSDRILKALLEK</sequence>
<proteinExistence type="predicted"/>